<feature type="transmembrane region" description="Helical" evidence="5">
    <location>
        <begin position="219"/>
        <end position="239"/>
    </location>
</feature>
<evidence type="ECO:0000256" key="5">
    <source>
        <dbReference type="SAM" id="Phobius"/>
    </source>
</evidence>
<dbReference type="PANTHER" id="PTHR37955">
    <property type="entry name" value="TELLURITE RESISTANCE PROTEIN TEHA"/>
    <property type="match status" value="1"/>
</dbReference>
<feature type="transmembrane region" description="Helical" evidence="5">
    <location>
        <begin position="104"/>
        <end position="124"/>
    </location>
</feature>
<comment type="caution">
    <text evidence="6">The sequence shown here is derived from an EMBL/GenBank/DDBJ whole genome shotgun (WGS) entry which is preliminary data.</text>
</comment>
<dbReference type="GO" id="GO:0005886">
    <property type="term" value="C:plasma membrane"/>
    <property type="evidence" value="ECO:0007669"/>
    <property type="project" value="TreeGrafter"/>
</dbReference>
<keyword evidence="7" id="KW-1185">Reference proteome</keyword>
<sequence length="320" mass="35281">MSAIGKKLLHVPTAQAALALATTGLGLAWSLFLPGNGNIIRSVCAAMGACLLIPVLLKFTLNPRHFLRDLRHPLYGSLMAPMTMTLLVLADYLTSIHIESARLLWYPSMVLHFAMMSYFLIAQFRKFRLVNLYPSWFLYPVGAISGTLAGSGLGHTEFAIAMTNICIAVYFVMLPIVLYRVCFAGRLPRTARPTLTIMAAPVNLSLTAYLLNVDQPDPILTGALAGVGITMAILVNLIYIKLLQQPFQPSLAAVTFPSVISAVAIERLTRWVVTDYPHWAWLESLGKFELIVATGLVIWVGAHYISLYLPKETLNKQTQH</sequence>
<dbReference type="Proteomes" id="UP000011134">
    <property type="component" value="Unassembled WGS sequence"/>
</dbReference>
<organism evidence="6 7">
    <name type="scientific">Photobacterium marinum</name>
    <dbReference type="NCBI Taxonomy" id="1056511"/>
    <lineage>
        <taxon>Bacteria</taxon>
        <taxon>Pseudomonadati</taxon>
        <taxon>Pseudomonadota</taxon>
        <taxon>Gammaproteobacteria</taxon>
        <taxon>Vibrionales</taxon>
        <taxon>Vibrionaceae</taxon>
        <taxon>Photobacterium</taxon>
    </lineage>
</organism>
<protein>
    <submittedName>
        <fullName evidence="6">Tellurite resistance protein</fullName>
    </submittedName>
</protein>
<feature type="transmembrane region" description="Helical" evidence="5">
    <location>
        <begin position="78"/>
        <end position="98"/>
    </location>
</feature>
<dbReference type="PANTHER" id="PTHR37955:SF1">
    <property type="entry name" value="DEP DOMAIN-CONTAINING PROTEIN"/>
    <property type="match status" value="1"/>
</dbReference>
<dbReference type="InterPro" id="IPR004695">
    <property type="entry name" value="SLAC1/Mae1/Ssu1/TehA"/>
</dbReference>
<feature type="transmembrane region" description="Helical" evidence="5">
    <location>
        <begin position="194"/>
        <end position="213"/>
    </location>
</feature>
<feature type="transmembrane region" description="Helical" evidence="5">
    <location>
        <begin position="159"/>
        <end position="182"/>
    </location>
</feature>
<feature type="transmembrane region" description="Helical" evidence="5">
    <location>
        <begin position="288"/>
        <end position="309"/>
    </location>
</feature>
<comment type="subcellular location">
    <subcellularLocation>
        <location evidence="1">Membrane</location>
        <topology evidence="1">Multi-pass membrane protein</topology>
    </subcellularLocation>
</comment>
<dbReference type="CDD" id="cd09325">
    <property type="entry name" value="TDT_C4-dicarb_trans"/>
    <property type="match status" value="1"/>
</dbReference>
<keyword evidence="2 5" id="KW-0812">Transmembrane</keyword>
<feature type="transmembrane region" description="Helical" evidence="5">
    <location>
        <begin position="38"/>
        <end position="57"/>
    </location>
</feature>
<dbReference type="Gene3D" id="1.50.10.150">
    <property type="entry name" value="Voltage-dependent anion channel"/>
    <property type="match status" value="1"/>
</dbReference>
<reference evidence="6 7" key="1">
    <citation type="submission" date="2012-12" db="EMBL/GenBank/DDBJ databases">
        <title>Genome Assembly of Photobacterium sp. AK15.</title>
        <authorList>
            <person name="Khatri I."/>
            <person name="Vaidya B."/>
            <person name="Srinivas T.N.R."/>
            <person name="Subramanian S."/>
            <person name="Pinnaka A."/>
        </authorList>
    </citation>
    <scope>NUCLEOTIDE SEQUENCE [LARGE SCALE GENOMIC DNA]</scope>
    <source>
        <strain evidence="6 7">AK15</strain>
    </source>
</reference>
<dbReference type="Pfam" id="PF03595">
    <property type="entry name" value="SLAC1"/>
    <property type="match status" value="1"/>
</dbReference>
<dbReference type="GO" id="GO:0046583">
    <property type="term" value="F:monoatomic cation efflux transmembrane transporter activity"/>
    <property type="evidence" value="ECO:0007669"/>
    <property type="project" value="TreeGrafter"/>
</dbReference>
<dbReference type="EMBL" id="AMZO01000006">
    <property type="protein sequence ID" value="ELR66512.1"/>
    <property type="molecule type" value="Genomic_DNA"/>
</dbReference>
<gene>
    <name evidence="6" type="ORF">C942_04210</name>
</gene>
<name>L8JGF6_9GAMM</name>
<keyword evidence="3 5" id="KW-1133">Transmembrane helix</keyword>
<evidence type="ECO:0000256" key="4">
    <source>
        <dbReference type="ARBA" id="ARBA00023136"/>
    </source>
</evidence>
<proteinExistence type="predicted"/>
<evidence type="ECO:0000313" key="7">
    <source>
        <dbReference type="Proteomes" id="UP000011134"/>
    </source>
</evidence>
<evidence type="ECO:0000256" key="1">
    <source>
        <dbReference type="ARBA" id="ARBA00004141"/>
    </source>
</evidence>
<accession>L8JGF6</accession>
<dbReference type="PATRIC" id="fig|1056511.3.peg.1040"/>
<dbReference type="OrthoDB" id="309023at2"/>
<keyword evidence="4 5" id="KW-0472">Membrane</keyword>
<feature type="transmembrane region" description="Helical" evidence="5">
    <location>
        <begin position="251"/>
        <end position="268"/>
    </location>
</feature>
<dbReference type="InterPro" id="IPR038665">
    <property type="entry name" value="Voltage-dep_anion_channel_sf"/>
</dbReference>
<dbReference type="RefSeq" id="WP_007463202.1">
    <property type="nucleotide sequence ID" value="NZ_AMZO01000006.1"/>
</dbReference>
<dbReference type="AlphaFoldDB" id="L8JGF6"/>
<evidence type="ECO:0000313" key="6">
    <source>
        <dbReference type="EMBL" id="ELR66512.1"/>
    </source>
</evidence>
<feature type="transmembrane region" description="Helical" evidence="5">
    <location>
        <begin position="136"/>
        <end position="153"/>
    </location>
</feature>
<evidence type="ECO:0000256" key="2">
    <source>
        <dbReference type="ARBA" id="ARBA00022692"/>
    </source>
</evidence>
<evidence type="ECO:0000256" key="3">
    <source>
        <dbReference type="ARBA" id="ARBA00022989"/>
    </source>
</evidence>
<dbReference type="InterPro" id="IPR052951">
    <property type="entry name" value="Tellurite_res_ion_channel"/>
</dbReference>